<organism evidence="1 2">
    <name type="scientific">Allacma fusca</name>
    <dbReference type="NCBI Taxonomy" id="39272"/>
    <lineage>
        <taxon>Eukaryota</taxon>
        <taxon>Metazoa</taxon>
        <taxon>Ecdysozoa</taxon>
        <taxon>Arthropoda</taxon>
        <taxon>Hexapoda</taxon>
        <taxon>Collembola</taxon>
        <taxon>Symphypleona</taxon>
        <taxon>Sminthuridae</taxon>
        <taxon>Allacma</taxon>
    </lineage>
</organism>
<proteinExistence type="predicted"/>
<evidence type="ECO:0000313" key="1">
    <source>
        <dbReference type="EMBL" id="CAG7822800.1"/>
    </source>
</evidence>
<comment type="caution">
    <text evidence="1">The sequence shown here is derived from an EMBL/GenBank/DDBJ whole genome shotgun (WGS) entry which is preliminary data.</text>
</comment>
<dbReference type="AlphaFoldDB" id="A0A8J2LIF5"/>
<evidence type="ECO:0000313" key="2">
    <source>
        <dbReference type="Proteomes" id="UP000708208"/>
    </source>
</evidence>
<name>A0A8J2LIF5_9HEXA</name>
<keyword evidence="2" id="KW-1185">Reference proteome</keyword>
<gene>
    <name evidence="1" type="ORF">AFUS01_LOCUS33052</name>
</gene>
<sequence length="68" mass="7681">YTSLIPTAKFYSGTHHRGGSFQYNWLNSRRPDCSNVPAGFVGHIINLSTLRTLVFEFTRTRVVPGQIP</sequence>
<dbReference type="Proteomes" id="UP000708208">
    <property type="component" value="Unassembled WGS sequence"/>
</dbReference>
<accession>A0A8J2LIF5</accession>
<reference evidence="1" key="1">
    <citation type="submission" date="2021-06" db="EMBL/GenBank/DDBJ databases">
        <authorList>
            <person name="Hodson N. C."/>
            <person name="Mongue J. A."/>
            <person name="Jaron S. K."/>
        </authorList>
    </citation>
    <scope>NUCLEOTIDE SEQUENCE</scope>
</reference>
<feature type="non-terminal residue" evidence="1">
    <location>
        <position position="1"/>
    </location>
</feature>
<dbReference type="EMBL" id="CAJVCH010527488">
    <property type="protein sequence ID" value="CAG7822800.1"/>
    <property type="molecule type" value="Genomic_DNA"/>
</dbReference>
<protein>
    <submittedName>
        <fullName evidence="1">Uncharacterized protein</fullName>
    </submittedName>
</protein>